<dbReference type="PANTHER" id="PTHR42878">
    <property type="entry name" value="TWO-COMPONENT HISTIDINE KINASE"/>
    <property type="match status" value="1"/>
</dbReference>
<dbReference type="OrthoDB" id="53662at2"/>
<evidence type="ECO:0000259" key="6">
    <source>
        <dbReference type="PROSITE" id="PS50109"/>
    </source>
</evidence>
<dbReference type="Pfam" id="PF00512">
    <property type="entry name" value="HisKA"/>
    <property type="match status" value="1"/>
</dbReference>
<sequence>MSETNAPPTTPLESALLQRAALLMASLSDVTEQLATTHTQADILEIVLRPAVQTLGSQVGTVLLVQGEGLNVVTQHGQEEITQSIWQDGPLSNRTPATAVLETHEPLFFEHGGGLTTAYPEFELGTGGKATVSSAVLPMFLDGHPLGVLVLDFKESHKFTDVEVYFLRTLVAHCAVALGRAKFNDTLERRIHERTRQIEEEAHAQEVFAAFTESVGNESDVLALCDKAFEVMNTRFNEYSSAYYEVQDGLWKALAWTTEMTAEQISMIRAGLPLDVPSFAQALQTKQPVFIDGWDSQRDQIENTDVFGPVCIYPLVVMDEVHGLFTVGLRVGVQWQDRDRALMRALGRSLTLALERTEAARHLEAQNSELNARNQTLAAFEEWTHDLTGDLDPYELIGRAQALLHTLISLNAALYYEREGERWVVRRMLGEYGSEGLRRAHEAGLPHATTGNLRIPFETGETYYQHVYDAETDQLSGDMTHVTATAMVPLKTSRGVRGILGLGLFSRTGWAQADRNIIETVRRSLDLALDRTEKAAELLRERTLLTERTAALTAANEELEAFAYSVSHDLRTPVRHILGFNDLLRKTLGDTADVKATRYLTVVDDAARRMNILIDAMLDLSRMARVPLRFGPVDLGALLEAVRVELEPEMQDRTVLWVMSPLPLVAGDYDTLRQVVTNLLSNALKYTLPRDEAKVEVWTEEDPEEWRVLVRDNGVGFDPRYGDKLFGVFQRLHRVDEFEGTGVGLANVRRIVQRHGGRVWAQGTPGEGATFGFSLPKVP</sequence>
<dbReference type="SMART" id="SM00387">
    <property type="entry name" value="HATPase_c"/>
    <property type="match status" value="1"/>
</dbReference>
<dbReference type="RefSeq" id="WP_084047601.1">
    <property type="nucleotide sequence ID" value="NZ_FWWU01000008.1"/>
</dbReference>
<dbReference type="Pfam" id="PF13185">
    <property type="entry name" value="GAF_2"/>
    <property type="match status" value="1"/>
</dbReference>
<dbReference type="GO" id="GO:0007234">
    <property type="term" value="P:osmosensory signaling via phosphorelay pathway"/>
    <property type="evidence" value="ECO:0007669"/>
    <property type="project" value="TreeGrafter"/>
</dbReference>
<dbReference type="InterPro" id="IPR029016">
    <property type="entry name" value="GAF-like_dom_sf"/>
</dbReference>
<dbReference type="InterPro" id="IPR036097">
    <property type="entry name" value="HisK_dim/P_sf"/>
</dbReference>
<dbReference type="GO" id="GO:0030295">
    <property type="term" value="F:protein kinase activator activity"/>
    <property type="evidence" value="ECO:0007669"/>
    <property type="project" value="TreeGrafter"/>
</dbReference>
<dbReference type="CDD" id="cd16921">
    <property type="entry name" value="HATPase_FilI-like"/>
    <property type="match status" value="1"/>
</dbReference>
<evidence type="ECO:0000256" key="5">
    <source>
        <dbReference type="ARBA" id="ARBA00022777"/>
    </source>
</evidence>
<evidence type="ECO:0000256" key="4">
    <source>
        <dbReference type="ARBA" id="ARBA00022679"/>
    </source>
</evidence>
<dbReference type="PANTHER" id="PTHR42878:SF15">
    <property type="entry name" value="BACTERIOPHYTOCHROME"/>
    <property type="match status" value="1"/>
</dbReference>
<dbReference type="AlphaFoldDB" id="A0A1W1UYH9"/>
<dbReference type="Pfam" id="PF02518">
    <property type="entry name" value="HATPase_c"/>
    <property type="match status" value="1"/>
</dbReference>
<dbReference type="STRING" id="695939.SAMN00790413_03718"/>
<dbReference type="InterPro" id="IPR050351">
    <property type="entry name" value="BphY/WalK/GraS-like"/>
</dbReference>
<dbReference type="GO" id="GO:0000155">
    <property type="term" value="F:phosphorelay sensor kinase activity"/>
    <property type="evidence" value="ECO:0007669"/>
    <property type="project" value="InterPro"/>
</dbReference>
<dbReference type="Proteomes" id="UP000192582">
    <property type="component" value="Unassembled WGS sequence"/>
</dbReference>
<comment type="catalytic activity">
    <reaction evidence="1">
        <text>ATP + protein L-histidine = ADP + protein N-phospho-L-histidine.</text>
        <dbReference type="EC" id="2.7.13.3"/>
    </reaction>
</comment>
<proteinExistence type="predicted"/>
<name>A0A1W1UYH9_9DEIO</name>
<dbReference type="Gene3D" id="3.30.450.40">
    <property type="match status" value="3"/>
</dbReference>
<keyword evidence="5 7" id="KW-0418">Kinase</keyword>
<dbReference type="SMART" id="SM00388">
    <property type="entry name" value="HisKA"/>
    <property type="match status" value="1"/>
</dbReference>
<evidence type="ECO:0000313" key="7">
    <source>
        <dbReference type="EMBL" id="SMB86175.1"/>
    </source>
</evidence>
<dbReference type="InterPro" id="IPR003661">
    <property type="entry name" value="HisK_dim/P_dom"/>
</dbReference>
<keyword evidence="4" id="KW-0808">Transferase</keyword>
<evidence type="ECO:0000256" key="2">
    <source>
        <dbReference type="ARBA" id="ARBA00012438"/>
    </source>
</evidence>
<organism evidence="7 8">
    <name type="scientific">Deinococcus hopiensis KR-140</name>
    <dbReference type="NCBI Taxonomy" id="695939"/>
    <lineage>
        <taxon>Bacteria</taxon>
        <taxon>Thermotogati</taxon>
        <taxon>Deinococcota</taxon>
        <taxon>Deinococci</taxon>
        <taxon>Deinococcales</taxon>
        <taxon>Deinococcaceae</taxon>
        <taxon>Deinococcus</taxon>
    </lineage>
</organism>
<dbReference type="Gene3D" id="3.30.565.10">
    <property type="entry name" value="Histidine kinase-like ATPase, C-terminal domain"/>
    <property type="match status" value="1"/>
</dbReference>
<evidence type="ECO:0000256" key="3">
    <source>
        <dbReference type="ARBA" id="ARBA00022553"/>
    </source>
</evidence>
<dbReference type="SMART" id="SM00065">
    <property type="entry name" value="GAF"/>
    <property type="match status" value="2"/>
</dbReference>
<dbReference type="SUPFAM" id="SSF55781">
    <property type="entry name" value="GAF domain-like"/>
    <property type="match status" value="3"/>
</dbReference>
<evidence type="ECO:0000313" key="8">
    <source>
        <dbReference type="Proteomes" id="UP000192582"/>
    </source>
</evidence>
<accession>A0A1W1UYH9</accession>
<keyword evidence="3" id="KW-0597">Phosphoprotein</keyword>
<dbReference type="InterPro" id="IPR004358">
    <property type="entry name" value="Sig_transdc_His_kin-like_C"/>
</dbReference>
<dbReference type="EMBL" id="FWWU01000008">
    <property type="protein sequence ID" value="SMB86175.1"/>
    <property type="molecule type" value="Genomic_DNA"/>
</dbReference>
<dbReference type="InterPro" id="IPR005467">
    <property type="entry name" value="His_kinase_dom"/>
</dbReference>
<dbReference type="FunFam" id="3.30.565.10:FF:000006">
    <property type="entry name" value="Sensor histidine kinase WalK"/>
    <property type="match status" value="1"/>
</dbReference>
<feature type="domain" description="Histidine kinase" evidence="6">
    <location>
        <begin position="565"/>
        <end position="779"/>
    </location>
</feature>
<evidence type="ECO:0000256" key="1">
    <source>
        <dbReference type="ARBA" id="ARBA00000085"/>
    </source>
</evidence>
<gene>
    <name evidence="7" type="ORF">SAMN00790413_03718</name>
</gene>
<dbReference type="EC" id="2.7.13.3" evidence="2"/>
<keyword evidence="8" id="KW-1185">Reference proteome</keyword>
<dbReference type="SUPFAM" id="SSF47384">
    <property type="entry name" value="Homodimeric domain of signal transducing histidine kinase"/>
    <property type="match status" value="1"/>
</dbReference>
<dbReference type="SUPFAM" id="SSF55874">
    <property type="entry name" value="ATPase domain of HSP90 chaperone/DNA topoisomerase II/histidine kinase"/>
    <property type="match status" value="1"/>
</dbReference>
<dbReference type="InterPro" id="IPR003018">
    <property type="entry name" value="GAF"/>
</dbReference>
<dbReference type="GO" id="GO:0000156">
    <property type="term" value="F:phosphorelay response regulator activity"/>
    <property type="evidence" value="ECO:0007669"/>
    <property type="project" value="TreeGrafter"/>
</dbReference>
<dbReference type="CDD" id="cd00082">
    <property type="entry name" value="HisKA"/>
    <property type="match status" value="1"/>
</dbReference>
<dbReference type="PRINTS" id="PR00344">
    <property type="entry name" value="BCTRLSENSOR"/>
</dbReference>
<reference evidence="7 8" key="1">
    <citation type="submission" date="2017-04" db="EMBL/GenBank/DDBJ databases">
        <authorList>
            <person name="Afonso C.L."/>
            <person name="Miller P.J."/>
            <person name="Scott M.A."/>
            <person name="Spackman E."/>
            <person name="Goraichik I."/>
            <person name="Dimitrov K.M."/>
            <person name="Suarez D.L."/>
            <person name="Swayne D.E."/>
        </authorList>
    </citation>
    <scope>NUCLEOTIDE SEQUENCE [LARGE SCALE GENOMIC DNA]</scope>
    <source>
        <strain evidence="7 8">KR-140</strain>
    </source>
</reference>
<dbReference type="PROSITE" id="PS50109">
    <property type="entry name" value="HIS_KIN"/>
    <property type="match status" value="1"/>
</dbReference>
<dbReference type="InterPro" id="IPR003594">
    <property type="entry name" value="HATPase_dom"/>
</dbReference>
<dbReference type="InterPro" id="IPR036890">
    <property type="entry name" value="HATPase_C_sf"/>
</dbReference>
<protein>
    <recommendedName>
        <fullName evidence="2">histidine kinase</fullName>
        <ecNumber evidence="2">2.7.13.3</ecNumber>
    </recommendedName>
</protein>
<dbReference type="Gene3D" id="1.10.287.130">
    <property type="match status" value="1"/>
</dbReference>